<dbReference type="InterPro" id="IPR025857">
    <property type="entry name" value="MacB_PCD"/>
</dbReference>
<dbReference type="OrthoDB" id="9780560at2"/>
<dbReference type="AlphaFoldDB" id="R4Z4P5"/>
<dbReference type="InterPro" id="IPR050250">
    <property type="entry name" value="Macrolide_Exporter_MacB"/>
</dbReference>
<feature type="transmembrane region" description="Helical" evidence="7">
    <location>
        <begin position="366"/>
        <end position="389"/>
    </location>
</feature>
<sequence>MTRTTLRDLWAHKRRLISTCIAVLLGVAFMSGTLVLTSTINSVFDDLFAAGTKGTDAVVRGPVLFKSERGGEQRDRLPEDVVTKVRAVPGVAAASPAIASFEFTLLNKKGDPMGGAGPPTIIGSWDTDPTLNPYQVVSGRAPEANGEAVINRAAANDGPFEVGDTLVLVTPEGQQKLKLVGISRFGDADSSGGVISVATTLAQAQTLAGASNKLDQVNARAKAGISPDQLVTQLRAAKVAPGANVITGEALAKEQATDLKDVFGFFSKILLTFAFIALFVGIFIISNTFSILLAQRTKQLALMRALGASRRQVLGSVLLEAGIIGVISALLGFVAGVGLAQAAFVLLRKAGLDLPSTGLTITAGNAAVSILVGLAITAGSAMLPAIRATRVPPIAALQDVATDESDRSRFRAAAGAVAAVIGVVLLLPSFGSDPSTDRLPTIGLGMALVVVAVLILGPVYARPLSNLVGSPLPKLKGVTGRLSRQNATRNPRRTASTASALIIGVTLIGFITIFANSAQSSVTKSISGGFKGDYIVQPASQQTFAGAGPELSERMAKVPGVADVTAIAGAEALLELPDGTKSPAILAGIDPATYTKLFDAKMERGALTDLRDGQIVVDRQVAEKNKLSIGDSVKLTGRNGATLTFKVAAISDERVLLGQWSTTRADASRLTEQPTDFLVAIKAAAGTPPASLRPELKKIAKDFPTMKLQDREEFTGSIVTQISALLNVIYGLLAVSVVIALIGIANTLSLSIHERTREVGLLRATGMTRRQLRSSVRWEAVIVALMGTGIGLLLGLGLSFTLIQALKSQGFNTFAIPVGGLVTVVVFGAAVGVIASIRPASKAAKLNVLEAISSE</sequence>
<dbReference type="STRING" id="1229780.BN381_250030"/>
<evidence type="ECO:0000256" key="5">
    <source>
        <dbReference type="ARBA" id="ARBA00023136"/>
    </source>
</evidence>
<dbReference type="InterPro" id="IPR003838">
    <property type="entry name" value="ABC3_permease_C"/>
</dbReference>
<keyword evidence="2" id="KW-1003">Cell membrane</keyword>
<keyword evidence="3 7" id="KW-0812">Transmembrane</keyword>
<feature type="domain" description="ABC3 transporter permease C-terminal" evidence="8">
    <location>
        <begin position="732"/>
        <end position="847"/>
    </location>
</feature>
<feature type="transmembrane region" description="Helical" evidence="7">
    <location>
        <begin position="780"/>
        <end position="802"/>
    </location>
</feature>
<keyword evidence="11" id="KW-1185">Reference proteome</keyword>
<accession>R4Z4P5</accession>
<feature type="transmembrane region" description="Helical" evidence="7">
    <location>
        <begin position="814"/>
        <end position="837"/>
    </location>
</feature>
<dbReference type="Pfam" id="PF12704">
    <property type="entry name" value="MacB_PCD"/>
    <property type="match status" value="2"/>
</dbReference>
<protein>
    <submittedName>
        <fullName evidence="10">Putative ABC transport system integral membrane protein</fullName>
    </submittedName>
</protein>
<dbReference type="RefSeq" id="WP_012226262.1">
    <property type="nucleotide sequence ID" value="NZ_HG422565.1"/>
</dbReference>
<feature type="transmembrane region" description="Helical" evidence="7">
    <location>
        <begin position="410"/>
        <end position="430"/>
    </location>
</feature>
<evidence type="ECO:0000256" key="1">
    <source>
        <dbReference type="ARBA" id="ARBA00004651"/>
    </source>
</evidence>
<evidence type="ECO:0000259" key="8">
    <source>
        <dbReference type="Pfam" id="PF02687"/>
    </source>
</evidence>
<feature type="domain" description="MacB-like periplasmic core" evidence="9">
    <location>
        <begin position="494"/>
        <end position="698"/>
    </location>
</feature>
<feature type="transmembrane region" description="Helical" evidence="7">
    <location>
        <begin position="313"/>
        <end position="346"/>
    </location>
</feature>
<comment type="similarity">
    <text evidence="6">Belongs to the ABC-4 integral membrane protein family.</text>
</comment>
<proteinExistence type="inferred from homology"/>
<dbReference type="GO" id="GO:0005886">
    <property type="term" value="C:plasma membrane"/>
    <property type="evidence" value="ECO:0007669"/>
    <property type="project" value="UniProtKB-SubCell"/>
</dbReference>
<feature type="domain" description="ABC3 transporter permease C-terminal" evidence="8">
    <location>
        <begin position="272"/>
        <end position="393"/>
    </location>
</feature>
<evidence type="ECO:0000256" key="3">
    <source>
        <dbReference type="ARBA" id="ARBA00022692"/>
    </source>
</evidence>
<dbReference type="GO" id="GO:0022857">
    <property type="term" value="F:transmembrane transporter activity"/>
    <property type="evidence" value="ECO:0007669"/>
    <property type="project" value="TreeGrafter"/>
</dbReference>
<evidence type="ECO:0000256" key="7">
    <source>
        <dbReference type="SAM" id="Phobius"/>
    </source>
</evidence>
<evidence type="ECO:0000313" key="11">
    <source>
        <dbReference type="Proteomes" id="UP000018291"/>
    </source>
</evidence>
<keyword evidence="5 7" id="KW-0472">Membrane</keyword>
<dbReference type="eggNOG" id="COG3127">
    <property type="taxonomic scope" value="Bacteria"/>
</dbReference>
<reference evidence="10 11" key="1">
    <citation type="journal article" date="2013" name="ISME J.">
        <title>Metabolic model for the filamentous 'Candidatus Microthrix parvicella' based on genomic and metagenomic analyses.</title>
        <authorList>
            <person name="Jon McIlroy S."/>
            <person name="Kristiansen R."/>
            <person name="Albertsen M."/>
            <person name="Michael Karst S."/>
            <person name="Rossetti S."/>
            <person name="Lund Nielsen J."/>
            <person name="Tandoi V."/>
            <person name="James Seviour R."/>
            <person name="Nielsen P.H."/>
        </authorList>
    </citation>
    <scope>NUCLEOTIDE SEQUENCE [LARGE SCALE GENOMIC DNA]</scope>
    <source>
        <strain evidence="10 11">RN1</strain>
    </source>
</reference>
<feature type="transmembrane region" description="Helical" evidence="7">
    <location>
        <begin position="494"/>
        <end position="515"/>
    </location>
</feature>
<feature type="transmembrane region" description="Helical" evidence="7">
    <location>
        <begin position="442"/>
        <end position="461"/>
    </location>
</feature>
<feature type="transmembrane region" description="Helical" evidence="7">
    <location>
        <begin position="269"/>
        <end position="293"/>
    </location>
</feature>
<evidence type="ECO:0000256" key="6">
    <source>
        <dbReference type="ARBA" id="ARBA00038076"/>
    </source>
</evidence>
<dbReference type="PANTHER" id="PTHR30572">
    <property type="entry name" value="MEMBRANE COMPONENT OF TRANSPORTER-RELATED"/>
    <property type="match status" value="1"/>
</dbReference>
<gene>
    <name evidence="10" type="ORF">BN381_250030</name>
</gene>
<dbReference type="Proteomes" id="UP000018291">
    <property type="component" value="Unassembled WGS sequence"/>
</dbReference>
<evidence type="ECO:0000256" key="4">
    <source>
        <dbReference type="ARBA" id="ARBA00022989"/>
    </source>
</evidence>
<keyword evidence="4 7" id="KW-1133">Transmembrane helix</keyword>
<evidence type="ECO:0000313" key="10">
    <source>
        <dbReference type="EMBL" id="CCM63537.1"/>
    </source>
</evidence>
<evidence type="ECO:0000256" key="2">
    <source>
        <dbReference type="ARBA" id="ARBA00022475"/>
    </source>
</evidence>
<evidence type="ECO:0000259" key="9">
    <source>
        <dbReference type="Pfam" id="PF12704"/>
    </source>
</evidence>
<feature type="transmembrane region" description="Helical" evidence="7">
    <location>
        <begin position="728"/>
        <end position="748"/>
    </location>
</feature>
<comment type="subcellular location">
    <subcellularLocation>
        <location evidence="1">Cell membrane</location>
        <topology evidence="1">Multi-pass membrane protein</topology>
    </subcellularLocation>
</comment>
<dbReference type="Pfam" id="PF02687">
    <property type="entry name" value="FtsX"/>
    <property type="match status" value="2"/>
</dbReference>
<feature type="domain" description="MacB-like periplasmic core" evidence="9">
    <location>
        <begin position="19"/>
        <end position="236"/>
    </location>
</feature>
<dbReference type="EMBL" id="CANL01000018">
    <property type="protein sequence ID" value="CCM63537.1"/>
    <property type="molecule type" value="Genomic_DNA"/>
</dbReference>
<dbReference type="HOGENOM" id="CLU_012341_1_0_11"/>
<organism evidence="10 11">
    <name type="scientific">Candidatus Neomicrothrix parvicella RN1</name>
    <dbReference type="NCBI Taxonomy" id="1229780"/>
    <lineage>
        <taxon>Bacteria</taxon>
        <taxon>Bacillati</taxon>
        <taxon>Actinomycetota</taxon>
        <taxon>Acidimicrobiia</taxon>
        <taxon>Acidimicrobiales</taxon>
        <taxon>Microthrixaceae</taxon>
        <taxon>Candidatus Neomicrothrix</taxon>
    </lineage>
</organism>
<dbReference type="PANTHER" id="PTHR30572:SF4">
    <property type="entry name" value="ABC TRANSPORTER PERMEASE YTRF"/>
    <property type="match status" value="1"/>
</dbReference>
<name>R4Z4P5_9ACTN</name>
<comment type="caution">
    <text evidence="10">The sequence shown here is derived from an EMBL/GenBank/DDBJ whole genome shotgun (WGS) entry which is preliminary data.</text>
</comment>